<gene>
    <name evidence="8" type="ORF">RJ640_025440</name>
</gene>
<feature type="compositionally biased region" description="Acidic residues" evidence="5">
    <location>
        <begin position="440"/>
        <end position="451"/>
    </location>
</feature>
<evidence type="ECO:0000256" key="5">
    <source>
        <dbReference type="SAM" id="MobiDB-lite"/>
    </source>
</evidence>
<evidence type="ECO:0000259" key="6">
    <source>
        <dbReference type="PROSITE" id="PS50089"/>
    </source>
</evidence>
<evidence type="ECO:0000313" key="8">
    <source>
        <dbReference type="EMBL" id="KAK2990077.1"/>
    </source>
</evidence>
<dbReference type="Gene3D" id="3.30.40.10">
    <property type="entry name" value="Zinc/RING finger domain, C3HC4 (zinc finger)"/>
    <property type="match status" value="2"/>
</dbReference>
<keyword evidence="9" id="KW-1185">Reference proteome</keyword>
<dbReference type="InterPro" id="IPR027370">
    <property type="entry name" value="Znf-RING_euk"/>
</dbReference>
<name>A0AA88UV45_9ASTE</name>
<feature type="domain" description="RING-type" evidence="6">
    <location>
        <begin position="20"/>
        <end position="60"/>
    </location>
</feature>
<evidence type="ECO:0000313" key="9">
    <source>
        <dbReference type="Proteomes" id="UP001187471"/>
    </source>
</evidence>
<dbReference type="InterPro" id="IPR017907">
    <property type="entry name" value="Znf_RING_CS"/>
</dbReference>
<dbReference type="Gene3D" id="3.30.60.90">
    <property type="match status" value="1"/>
</dbReference>
<evidence type="ECO:0000259" key="7">
    <source>
        <dbReference type="PROSITE" id="PS50135"/>
    </source>
</evidence>
<dbReference type="CDD" id="cd02338">
    <property type="entry name" value="ZZ_PCMF_like"/>
    <property type="match status" value="1"/>
</dbReference>
<dbReference type="AlphaFoldDB" id="A0AA88UV45"/>
<evidence type="ECO:0000256" key="1">
    <source>
        <dbReference type="ARBA" id="ARBA00022723"/>
    </source>
</evidence>
<comment type="caution">
    <text evidence="8">The sequence shown here is derived from an EMBL/GenBank/DDBJ whole genome shotgun (WGS) entry which is preliminary data.</text>
</comment>
<evidence type="ECO:0000256" key="4">
    <source>
        <dbReference type="PROSITE-ProRule" id="PRU00228"/>
    </source>
</evidence>
<sequence>MMEDHNDVGESEQIPDSFICCVCLDLLCKPVVLACGHVSCFWCVHRSMSVICESHCPICRSPYQHFPTICQLLHFLLLKLYPATYKRRENQVLEDEKKSGTFSPQIDRLVSASHAKEGLNHVGDLAPFAAISSQDTLSSDPCFRNKGEACANIQQLNSVSSSDERGRTYTKEKTGEGLEVVGGLAVEEKLWQRNYNGSSKQVSVGDVLCASCKQLLFRPVVLNCGHVYCETCMVIMADEKIKCQVCESPHPSGFPKVCWELHHFLGEQFPEAYALRNCNSQLTGVHSQHNGQTTCSTKSRKRGVHFSFPAEDDHIADVHIGAGCDSCGMYPIIGDRYRCSDCVEDIGFDLCGDCYNTRSKLPGRFNQQHTPEHKFELVKSTAVHHMMLRLLRGQLEDVSAAIRAAEALETPENVFPSPANDAPENSDNDVGAADVSVTDAVEDQTDEESPF</sequence>
<keyword evidence="3" id="KW-0862">Zinc</keyword>
<dbReference type="Pfam" id="PF00569">
    <property type="entry name" value="ZZ"/>
    <property type="match status" value="1"/>
</dbReference>
<dbReference type="PROSITE" id="PS50135">
    <property type="entry name" value="ZF_ZZ_2"/>
    <property type="match status" value="1"/>
</dbReference>
<dbReference type="InterPro" id="IPR000433">
    <property type="entry name" value="Znf_ZZ"/>
</dbReference>
<feature type="domain" description="RING-type" evidence="6">
    <location>
        <begin position="209"/>
        <end position="247"/>
    </location>
</feature>
<feature type="domain" description="ZZ-type" evidence="7">
    <location>
        <begin position="319"/>
        <end position="383"/>
    </location>
</feature>
<dbReference type="SMART" id="SM00291">
    <property type="entry name" value="ZnF_ZZ"/>
    <property type="match status" value="1"/>
</dbReference>
<evidence type="ECO:0008006" key="10">
    <source>
        <dbReference type="Google" id="ProtNLM"/>
    </source>
</evidence>
<reference evidence="8" key="1">
    <citation type="submission" date="2022-12" db="EMBL/GenBank/DDBJ databases">
        <title>Draft genome assemblies for two species of Escallonia (Escalloniales).</title>
        <authorList>
            <person name="Chanderbali A."/>
            <person name="Dervinis C."/>
            <person name="Anghel I."/>
            <person name="Soltis D."/>
            <person name="Soltis P."/>
            <person name="Zapata F."/>
        </authorList>
    </citation>
    <scope>NUCLEOTIDE SEQUENCE</scope>
    <source>
        <strain evidence="8">UCBG92.1500</strain>
        <tissue evidence="8">Leaf</tissue>
    </source>
</reference>
<dbReference type="Pfam" id="PF13445">
    <property type="entry name" value="zf-RING_UBOX"/>
    <property type="match status" value="1"/>
</dbReference>
<dbReference type="FunFam" id="3.30.40.10:FF:000489">
    <property type="entry name" value="E3 ubiquitin-protein ligase PRT1"/>
    <property type="match status" value="1"/>
</dbReference>
<dbReference type="PANTHER" id="PTHR15898:SF13">
    <property type="entry name" value="BIFUNCTIONAL APOPTOSIS REGULATOR"/>
    <property type="match status" value="1"/>
</dbReference>
<dbReference type="EMBL" id="JAVXUO010000674">
    <property type="protein sequence ID" value="KAK2990077.1"/>
    <property type="molecule type" value="Genomic_DNA"/>
</dbReference>
<evidence type="ECO:0000256" key="3">
    <source>
        <dbReference type="ARBA" id="ARBA00022833"/>
    </source>
</evidence>
<protein>
    <recommendedName>
        <fullName evidence="10">E3 ubiquitin-protein ligase PRT1</fullName>
    </recommendedName>
</protein>
<dbReference type="FunFam" id="3.30.60.90:FF:000014">
    <property type="entry name" value="E3 ubiquitin-protein ligase PRT1"/>
    <property type="match status" value="1"/>
</dbReference>
<feature type="region of interest" description="Disordered" evidence="5">
    <location>
        <begin position="409"/>
        <end position="451"/>
    </location>
</feature>
<dbReference type="PANTHER" id="PTHR15898">
    <property type="entry name" value="BIFUNCTIONAL APOPTOSIS REGULATOR"/>
    <property type="match status" value="1"/>
</dbReference>
<organism evidence="8 9">
    <name type="scientific">Escallonia rubra</name>
    <dbReference type="NCBI Taxonomy" id="112253"/>
    <lineage>
        <taxon>Eukaryota</taxon>
        <taxon>Viridiplantae</taxon>
        <taxon>Streptophyta</taxon>
        <taxon>Embryophyta</taxon>
        <taxon>Tracheophyta</taxon>
        <taxon>Spermatophyta</taxon>
        <taxon>Magnoliopsida</taxon>
        <taxon>eudicotyledons</taxon>
        <taxon>Gunneridae</taxon>
        <taxon>Pentapetalae</taxon>
        <taxon>asterids</taxon>
        <taxon>campanulids</taxon>
        <taxon>Escalloniales</taxon>
        <taxon>Escalloniaceae</taxon>
        <taxon>Escallonia</taxon>
    </lineage>
</organism>
<keyword evidence="2 4" id="KW-0863">Zinc-finger</keyword>
<accession>A0AA88UV45</accession>
<evidence type="ECO:0000256" key="2">
    <source>
        <dbReference type="ARBA" id="ARBA00022771"/>
    </source>
</evidence>
<keyword evidence="1" id="KW-0479">Metal-binding</keyword>
<dbReference type="SMART" id="SM00184">
    <property type="entry name" value="RING"/>
    <property type="match status" value="2"/>
</dbReference>
<dbReference type="PROSITE" id="PS00518">
    <property type="entry name" value="ZF_RING_1"/>
    <property type="match status" value="1"/>
</dbReference>
<dbReference type="GO" id="GO:0061630">
    <property type="term" value="F:ubiquitin protein ligase activity"/>
    <property type="evidence" value="ECO:0007669"/>
    <property type="project" value="TreeGrafter"/>
</dbReference>
<dbReference type="InterPro" id="IPR001841">
    <property type="entry name" value="Znf_RING"/>
</dbReference>
<dbReference type="GO" id="GO:0043161">
    <property type="term" value="P:proteasome-mediated ubiquitin-dependent protein catabolic process"/>
    <property type="evidence" value="ECO:0007669"/>
    <property type="project" value="TreeGrafter"/>
</dbReference>
<dbReference type="SUPFAM" id="SSF57850">
    <property type="entry name" value="RING/U-box"/>
    <property type="match status" value="3"/>
</dbReference>
<dbReference type="Proteomes" id="UP001187471">
    <property type="component" value="Unassembled WGS sequence"/>
</dbReference>
<dbReference type="InterPro" id="IPR043145">
    <property type="entry name" value="Znf_ZZ_sf"/>
</dbReference>
<dbReference type="InterPro" id="IPR013083">
    <property type="entry name" value="Znf_RING/FYVE/PHD"/>
</dbReference>
<proteinExistence type="predicted"/>
<dbReference type="PROSITE" id="PS50089">
    <property type="entry name" value="ZF_RING_2"/>
    <property type="match status" value="2"/>
</dbReference>
<dbReference type="GO" id="GO:0008270">
    <property type="term" value="F:zinc ion binding"/>
    <property type="evidence" value="ECO:0007669"/>
    <property type="project" value="UniProtKB-KW"/>
</dbReference>